<feature type="region of interest" description="Disordered" evidence="1">
    <location>
        <begin position="664"/>
        <end position="683"/>
    </location>
</feature>
<organism evidence="2 3">
    <name type="scientific">Caenorhabditis auriculariae</name>
    <dbReference type="NCBI Taxonomy" id="2777116"/>
    <lineage>
        <taxon>Eukaryota</taxon>
        <taxon>Metazoa</taxon>
        <taxon>Ecdysozoa</taxon>
        <taxon>Nematoda</taxon>
        <taxon>Chromadorea</taxon>
        <taxon>Rhabditida</taxon>
        <taxon>Rhabditina</taxon>
        <taxon>Rhabditomorpha</taxon>
        <taxon>Rhabditoidea</taxon>
        <taxon>Rhabditidae</taxon>
        <taxon>Peloderinae</taxon>
        <taxon>Caenorhabditis</taxon>
    </lineage>
</organism>
<dbReference type="EMBL" id="CAJGYM010000041">
    <property type="protein sequence ID" value="CAD6194107.1"/>
    <property type="molecule type" value="Genomic_DNA"/>
</dbReference>
<sequence length="922" mass="108205">MVAEVFPANFWSSFNEELNCTLTFTLWKLRERMMTFLESNLKEALGMLAGQEEVTNVDNFLAFFARQLIADGNSTIYIPSYWLSAPLRDVELSESVDELFIVPNKAPEFSFLHKFDRNFADRLIQYLYLFSCRLVLQLLRLVLSFEKVSEEESSKRSILKMYKAVYSCPVELLASGVVINVNNNTCSPNKAPIVKKAPVSLKNEAADIVESEVSIFQKRKTQQSWTMNLTRRNESEDLHFLPSDQHSYGLLARDNEIENIWHLIKDFQEPKDMIYAVFDDSLGNFVIQNERLNDYFGRNLWKLKEKMQFYMAHHLKSSAERLLKMEETLALEDLENFRIEVMNFLGNSEGEATILCKWGKLPVYLEKDKKIEEFMRSDENLYSMKDLMTHHGILRKEPIIFEKEILEALFMFTQRVILQLLRTALNIQFSADGSPTIIYNGNVEIEQPILGDFELFLKRDDIKYKMILREDDDPNIWHLVRDFKSPDEMLRAVFHHNVYDEIVADINLHFKLFQALWTLKNRMNEFQGNRLTTLLFTIFGRNERNINEQFLPKVYKEIADFLVGGDPESVCMMPYWFKSEKNLIGIPVDKTVLRIARRKEIHSAFESLKVPEELHEKIISSLYWFAQRITLQFLRFTLSIRRSRCLNPKVTAVHYVESIEPAPKVKKDEERKRKRVDDESDQSPSKFRCFSIVKALESCKRQAHEKNLPNATPMETDVQEKRSQIEEATLVQKNDASEEERRKSLEPERSPVIDPSLQPCTRADIIELRNYIKMMEQRRNETDRREREQMLRILNLLLPKMETLDKSLHKTLSDEMAVHQGRCEVMVGCKDKYLAEMDEARAQVKERDEIIHQMTTDLLTFQRTLQEAVEELKEAKKDFEKSKKKKEKKAKRQEGNPETQHQEEVADVKPDRNLIPLNGNAF</sequence>
<accession>A0A8S1HG17</accession>
<feature type="compositionally biased region" description="Basic and acidic residues" evidence="1">
    <location>
        <begin position="735"/>
        <end position="751"/>
    </location>
</feature>
<evidence type="ECO:0000313" key="2">
    <source>
        <dbReference type="EMBL" id="CAD6194107.1"/>
    </source>
</evidence>
<keyword evidence="3" id="KW-1185">Reference proteome</keyword>
<feature type="compositionally biased region" description="Basic and acidic residues" evidence="1">
    <location>
        <begin position="664"/>
        <end position="677"/>
    </location>
</feature>
<name>A0A8S1HG17_9PELO</name>
<dbReference type="Proteomes" id="UP000835052">
    <property type="component" value="Unassembled WGS sequence"/>
</dbReference>
<gene>
    <name evidence="2" type="ORF">CAUJ_LOCUS10026</name>
</gene>
<evidence type="ECO:0000313" key="3">
    <source>
        <dbReference type="Proteomes" id="UP000835052"/>
    </source>
</evidence>
<feature type="compositionally biased region" description="Basic and acidic residues" evidence="1">
    <location>
        <begin position="892"/>
        <end position="912"/>
    </location>
</feature>
<protein>
    <submittedName>
        <fullName evidence="2">Uncharacterized protein</fullName>
    </submittedName>
</protein>
<reference evidence="2" key="1">
    <citation type="submission" date="2020-10" db="EMBL/GenBank/DDBJ databases">
        <authorList>
            <person name="Kikuchi T."/>
        </authorList>
    </citation>
    <scope>NUCLEOTIDE SEQUENCE</scope>
    <source>
        <strain evidence="2">NKZ352</strain>
    </source>
</reference>
<proteinExistence type="predicted"/>
<dbReference type="AlphaFoldDB" id="A0A8S1HG17"/>
<feature type="compositionally biased region" description="Basic residues" evidence="1">
    <location>
        <begin position="882"/>
        <end position="891"/>
    </location>
</feature>
<feature type="region of interest" description="Disordered" evidence="1">
    <location>
        <begin position="727"/>
        <end position="756"/>
    </location>
</feature>
<comment type="caution">
    <text evidence="2">The sequence shown here is derived from an EMBL/GenBank/DDBJ whole genome shotgun (WGS) entry which is preliminary data.</text>
</comment>
<feature type="region of interest" description="Disordered" evidence="1">
    <location>
        <begin position="875"/>
        <end position="922"/>
    </location>
</feature>
<evidence type="ECO:0000256" key="1">
    <source>
        <dbReference type="SAM" id="MobiDB-lite"/>
    </source>
</evidence>